<dbReference type="InterPro" id="IPR017437">
    <property type="entry name" value="ATP-NAD_kinase_PpnK-typ_C"/>
</dbReference>
<keyword evidence="6" id="KW-0547">Nucleotide-binding</keyword>
<keyword evidence="6" id="KW-0963">Cytoplasm</keyword>
<dbReference type="SUPFAM" id="SSF111331">
    <property type="entry name" value="NAD kinase/diacylglycerol kinase-like"/>
    <property type="match status" value="1"/>
</dbReference>
<feature type="binding site" evidence="6">
    <location>
        <begin position="145"/>
        <end position="146"/>
    </location>
    <ligand>
        <name>NAD(+)</name>
        <dbReference type="ChEBI" id="CHEBI:57540"/>
    </ligand>
</feature>
<protein>
    <recommendedName>
        <fullName evidence="6">NAD kinase</fullName>
        <ecNumber evidence="6">2.7.1.23</ecNumber>
    </recommendedName>
    <alternativeName>
        <fullName evidence="6">ATP-dependent NAD kinase</fullName>
    </alternativeName>
</protein>
<reference evidence="8" key="1">
    <citation type="journal article" date="2019" name="Int. J. Syst. Evol. Microbiol.">
        <title>The Global Catalogue of Microorganisms (GCM) 10K type strain sequencing project: providing services to taxonomists for standard genome sequencing and annotation.</title>
        <authorList>
            <consortium name="The Broad Institute Genomics Platform"/>
            <consortium name="The Broad Institute Genome Sequencing Center for Infectious Disease"/>
            <person name="Wu L."/>
            <person name="Ma J."/>
        </authorList>
    </citation>
    <scope>NUCLEOTIDE SEQUENCE [LARGE SCALE GENOMIC DNA]</scope>
    <source>
        <strain evidence="8">JCM 17304</strain>
    </source>
</reference>
<keyword evidence="3 6" id="KW-0521">NADP</keyword>
<sequence length="299" mass="32729">MEQFRNIGVIGREGNGVAETLRRLIDFLQGRELNVVLDEAVSELLPDHGLRVSTRRMIGEVCDLVIVVGGDGSLLGAARTLARHNAPVLGVNRGRLGFLTDISPDEIETQVGAVLDGQYRLEKRFLLDVEVTRNGQPVGKGDALNDVVLNSGTSGHMMEFELYVDGEFVYRQRSDGLIIATPTGSTAYSLSAGGPIMHPRLDAIVIVPMFPHTLSSRPIVIDGKSEIKMVVGKNNIVQPPVTCDGQLRITTEPGDIIYVRKKPHKMRLVHPLDHSFYASCRDKLGWGGQIGKEDDEDDV</sequence>
<evidence type="ECO:0000313" key="7">
    <source>
        <dbReference type="EMBL" id="GAA4089251.1"/>
    </source>
</evidence>
<gene>
    <name evidence="6" type="primary">nadK</name>
    <name evidence="7" type="ORF">GCM10022414_10190</name>
</gene>
<evidence type="ECO:0000256" key="4">
    <source>
        <dbReference type="ARBA" id="ARBA00023027"/>
    </source>
</evidence>
<dbReference type="Proteomes" id="UP001500392">
    <property type="component" value="Unassembled WGS sequence"/>
</dbReference>
<feature type="binding site" evidence="6">
    <location>
        <position position="156"/>
    </location>
    <ligand>
        <name>NAD(+)</name>
        <dbReference type="ChEBI" id="CHEBI:57540"/>
    </ligand>
</feature>
<evidence type="ECO:0000313" key="8">
    <source>
        <dbReference type="Proteomes" id="UP001500392"/>
    </source>
</evidence>
<dbReference type="Pfam" id="PF01513">
    <property type="entry name" value="NAD_kinase"/>
    <property type="match status" value="1"/>
</dbReference>
<dbReference type="NCBIfam" id="NF002306">
    <property type="entry name" value="PRK01231.1"/>
    <property type="match status" value="1"/>
</dbReference>
<keyword evidence="8" id="KW-1185">Reference proteome</keyword>
<evidence type="ECO:0000256" key="6">
    <source>
        <dbReference type="HAMAP-Rule" id="MF_00361"/>
    </source>
</evidence>
<feature type="binding site" evidence="6">
    <location>
        <begin position="71"/>
        <end position="72"/>
    </location>
    <ligand>
        <name>NAD(+)</name>
        <dbReference type="ChEBI" id="CHEBI:57540"/>
    </ligand>
</feature>
<dbReference type="InterPro" id="IPR017438">
    <property type="entry name" value="ATP-NAD_kinase_N"/>
</dbReference>
<evidence type="ECO:0000256" key="5">
    <source>
        <dbReference type="ARBA" id="ARBA00047925"/>
    </source>
</evidence>
<accession>A0ABP7WHH1</accession>
<evidence type="ECO:0000256" key="3">
    <source>
        <dbReference type="ARBA" id="ARBA00022857"/>
    </source>
</evidence>
<dbReference type="GO" id="GO:0016301">
    <property type="term" value="F:kinase activity"/>
    <property type="evidence" value="ECO:0007669"/>
    <property type="project" value="UniProtKB-KW"/>
</dbReference>
<feature type="binding site" evidence="6">
    <location>
        <position position="246"/>
    </location>
    <ligand>
        <name>NAD(+)</name>
        <dbReference type="ChEBI" id="CHEBI:57540"/>
    </ligand>
</feature>
<proteinExistence type="inferred from homology"/>
<keyword evidence="1 6" id="KW-0808">Transferase</keyword>
<keyword evidence="2 6" id="KW-0418">Kinase</keyword>
<feature type="active site" description="Proton acceptor" evidence="6">
    <location>
        <position position="71"/>
    </location>
</feature>
<dbReference type="EC" id="2.7.1.23" evidence="6"/>
<comment type="function">
    <text evidence="6">Involved in the regulation of the intracellular balance of NAD and NADP, and is a key enzyme in the biosynthesis of NADP. Catalyzes specifically the phosphorylation on 2'-hydroxyl of the adenosine moiety of NAD to yield NADP.</text>
</comment>
<dbReference type="RefSeq" id="WP_344933050.1">
    <property type="nucleotide sequence ID" value="NZ_BAABDM010000001.1"/>
</dbReference>
<comment type="cofactor">
    <cofactor evidence="6">
        <name>a divalent metal cation</name>
        <dbReference type="ChEBI" id="CHEBI:60240"/>
    </cofactor>
</comment>
<name>A0ABP7WHH1_9GAMM</name>
<dbReference type="Gene3D" id="2.60.200.30">
    <property type="entry name" value="Probable inorganic polyphosphate/atp-NAD kinase, domain 2"/>
    <property type="match status" value="1"/>
</dbReference>
<evidence type="ECO:0000256" key="1">
    <source>
        <dbReference type="ARBA" id="ARBA00022679"/>
    </source>
</evidence>
<dbReference type="InterPro" id="IPR002504">
    <property type="entry name" value="NADK"/>
</dbReference>
<dbReference type="Gene3D" id="3.40.50.10330">
    <property type="entry name" value="Probable inorganic polyphosphate/atp-NAD kinase, domain 1"/>
    <property type="match status" value="1"/>
</dbReference>
<dbReference type="PANTHER" id="PTHR20275">
    <property type="entry name" value="NAD KINASE"/>
    <property type="match status" value="1"/>
</dbReference>
<comment type="catalytic activity">
    <reaction evidence="5 6">
        <text>NAD(+) + ATP = ADP + NADP(+) + H(+)</text>
        <dbReference type="Rhea" id="RHEA:18629"/>
        <dbReference type="ChEBI" id="CHEBI:15378"/>
        <dbReference type="ChEBI" id="CHEBI:30616"/>
        <dbReference type="ChEBI" id="CHEBI:57540"/>
        <dbReference type="ChEBI" id="CHEBI:58349"/>
        <dbReference type="ChEBI" id="CHEBI:456216"/>
        <dbReference type="EC" id="2.7.1.23"/>
    </reaction>
</comment>
<evidence type="ECO:0000256" key="2">
    <source>
        <dbReference type="ARBA" id="ARBA00022777"/>
    </source>
</evidence>
<dbReference type="InterPro" id="IPR016064">
    <property type="entry name" value="NAD/diacylglycerol_kinase_sf"/>
</dbReference>
<keyword evidence="4 6" id="KW-0520">NAD</keyword>
<keyword evidence="6" id="KW-0067">ATP-binding</keyword>
<comment type="caution">
    <text evidence="7">The sequence shown here is derived from an EMBL/GenBank/DDBJ whole genome shotgun (WGS) entry which is preliminary data.</text>
</comment>
<feature type="binding site" evidence="6">
    <location>
        <begin position="186"/>
        <end position="191"/>
    </location>
    <ligand>
        <name>NAD(+)</name>
        <dbReference type="ChEBI" id="CHEBI:57540"/>
    </ligand>
</feature>
<dbReference type="Pfam" id="PF20143">
    <property type="entry name" value="NAD_kinase_C"/>
    <property type="match status" value="1"/>
</dbReference>
<feature type="binding site" evidence="6">
    <location>
        <position position="173"/>
    </location>
    <ligand>
        <name>NAD(+)</name>
        <dbReference type="ChEBI" id="CHEBI:57540"/>
    </ligand>
</feature>
<comment type="subcellular location">
    <subcellularLocation>
        <location evidence="6">Cytoplasm</location>
    </subcellularLocation>
</comment>
<comment type="similarity">
    <text evidence="6">Belongs to the NAD kinase family.</text>
</comment>
<dbReference type="EMBL" id="BAABDM010000001">
    <property type="protein sequence ID" value="GAA4089251.1"/>
    <property type="molecule type" value="Genomic_DNA"/>
</dbReference>
<comment type="caution">
    <text evidence="6">Lacks conserved residue(s) required for the propagation of feature annotation.</text>
</comment>
<dbReference type="HAMAP" id="MF_00361">
    <property type="entry name" value="NAD_kinase"/>
    <property type="match status" value="1"/>
</dbReference>
<organism evidence="7 8">
    <name type="scientific">Zhongshania borealis</name>
    <dbReference type="NCBI Taxonomy" id="889488"/>
    <lineage>
        <taxon>Bacteria</taxon>
        <taxon>Pseudomonadati</taxon>
        <taxon>Pseudomonadota</taxon>
        <taxon>Gammaproteobacteria</taxon>
        <taxon>Cellvibrionales</taxon>
        <taxon>Spongiibacteraceae</taxon>
        <taxon>Zhongshania</taxon>
    </lineage>
</organism>
<dbReference type="PANTHER" id="PTHR20275:SF0">
    <property type="entry name" value="NAD KINASE"/>
    <property type="match status" value="1"/>
</dbReference>
<feature type="binding site" evidence="6">
    <location>
        <position position="175"/>
    </location>
    <ligand>
        <name>NAD(+)</name>
        <dbReference type="ChEBI" id="CHEBI:57540"/>
    </ligand>
</feature>